<reference evidence="1 2" key="1">
    <citation type="submission" date="2016-10" db="EMBL/GenBank/DDBJ databases">
        <authorList>
            <person name="de Groot N.N."/>
        </authorList>
    </citation>
    <scope>NUCLEOTIDE SEQUENCE [LARGE SCALE GENOMIC DNA]</scope>
    <source>
        <strain evidence="1 2">DSM 17794</strain>
    </source>
</reference>
<evidence type="ECO:0000313" key="2">
    <source>
        <dbReference type="Proteomes" id="UP000199153"/>
    </source>
</evidence>
<sequence length="227" mass="26311">MKLVLTCEHAFNEIPEGYKTLFSGANKILNSHRGYDPGALDLLEHLKALGDFTYTHKISRLLVEVNRSIGHPHLFSEFTKGLSTVEKNKIIAFWYNPFRTEVEDRIKKLIEKGEKVIHLSVHSFTPILNDDIRGADIGLLYDPSHNEEKVFCKDLKSKLREEDSTLKIRFNYPYLGKADGFTTYLRNKFSENYSGIELEVNQKFVHNNRMDEKLKETVFISLQETLN</sequence>
<dbReference type="Gene3D" id="3.40.630.40">
    <property type="entry name" value="Zn-dependent exopeptidases"/>
    <property type="match status" value="1"/>
</dbReference>
<keyword evidence="1" id="KW-0378">Hydrolase</keyword>
<dbReference type="AlphaFoldDB" id="A0A1I4Z736"/>
<organism evidence="1 2">
    <name type="scientific">Salegentibacter flavus</name>
    <dbReference type="NCBI Taxonomy" id="287099"/>
    <lineage>
        <taxon>Bacteria</taxon>
        <taxon>Pseudomonadati</taxon>
        <taxon>Bacteroidota</taxon>
        <taxon>Flavobacteriia</taxon>
        <taxon>Flavobacteriales</taxon>
        <taxon>Flavobacteriaceae</taxon>
        <taxon>Salegentibacter</taxon>
    </lineage>
</organism>
<dbReference type="OrthoDB" id="9815326at2"/>
<dbReference type="InterPro" id="IPR007709">
    <property type="entry name" value="N-FG_amidohydro"/>
</dbReference>
<dbReference type="SUPFAM" id="SSF53187">
    <property type="entry name" value="Zn-dependent exopeptidases"/>
    <property type="match status" value="1"/>
</dbReference>
<dbReference type="RefSeq" id="WP_093407028.1">
    <property type="nucleotide sequence ID" value="NZ_FOVL01000005.1"/>
</dbReference>
<dbReference type="STRING" id="287099.SAMN05660413_01154"/>
<dbReference type="Pfam" id="PF05013">
    <property type="entry name" value="FGase"/>
    <property type="match status" value="1"/>
</dbReference>
<keyword evidence="2" id="KW-1185">Reference proteome</keyword>
<dbReference type="Proteomes" id="UP000199153">
    <property type="component" value="Unassembled WGS sequence"/>
</dbReference>
<evidence type="ECO:0000313" key="1">
    <source>
        <dbReference type="EMBL" id="SFN46091.1"/>
    </source>
</evidence>
<proteinExistence type="predicted"/>
<protein>
    <submittedName>
        <fullName evidence="1">Predicted N-formylglutamate amidohydrolase</fullName>
    </submittedName>
</protein>
<accession>A0A1I4Z736</accession>
<dbReference type="GO" id="GO:0016787">
    <property type="term" value="F:hydrolase activity"/>
    <property type="evidence" value="ECO:0007669"/>
    <property type="project" value="UniProtKB-KW"/>
</dbReference>
<dbReference type="EMBL" id="FOVL01000005">
    <property type="protein sequence ID" value="SFN46091.1"/>
    <property type="molecule type" value="Genomic_DNA"/>
</dbReference>
<name>A0A1I4Z736_9FLAO</name>
<gene>
    <name evidence="1" type="ORF">SAMN05660413_01154</name>
</gene>